<dbReference type="RefSeq" id="WP_012242644.1">
    <property type="nucleotide sequence ID" value="NC_010163.1"/>
</dbReference>
<reference evidence="2 3" key="1">
    <citation type="journal article" date="2011" name="J. Bacteriol.">
        <title>Complete genome and proteome of Acholeplasma laidlawii.</title>
        <authorList>
            <person name="Lazarev V.N."/>
            <person name="Levitskii S.A."/>
            <person name="Basovskii Y.I."/>
            <person name="Chukin M.M."/>
            <person name="Akopian T.A."/>
            <person name="Vereshchagin V.V."/>
            <person name="Kostrjukova E.S."/>
            <person name="Kovaleva G.Y."/>
            <person name="Kazanov M.D."/>
            <person name="Malko D.B."/>
            <person name="Vitreschak A.G."/>
            <person name="Sernova N.V."/>
            <person name="Gelfand M.S."/>
            <person name="Demina I.A."/>
            <person name="Serebryakova M.V."/>
            <person name="Galyamina M.A."/>
            <person name="Vtyurin N.N."/>
            <person name="Rogov S.I."/>
            <person name="Alexeev D.G."/>
            <person name="Ladygina V.G."/>
            <person name="Govorun V.M."/>
        </authorList>
    </citation>
    <scope>NUCLEOTIDE SEQUENCE [LARGE SCALE GENOMIC DNA]</scope>
    <source>
        <strain evidence="2 3">PG-8A</strain>
    </source>
</reference>
<sequence>MIFLPTKQYQAIHISVYFVSKIESDAFLYRFLLARILTSYTETYMSKQLLSKKLNALYGMFITNHVFVLKDYHIMRFNFVFPNPSLISDDAMLDDIVQIIKEMFFDRKPFLASVFEEAKRYTINEIQSKKDHKFAYAKEQLIKYIYLNHPYGKSITGTLEEALDVSLTETYDYYLNYFLNDTIKFYVSGDIHQELKDKLSVLKSYEQENVIEPLEFNHVHKTIQNYTETLPMGQAYIFFAYHLNVDRKDPLYTAALIVNMLIGGYPESMLYKLLRETYYLAYDVDSKFEYDKSYLIIYAGVNIESKDLAYNIIVETINNFMFDGPVSDQLKEAKDYLKNEIYSSLDFQDSMIPRQFSADLFGYEETLDEIMKKIDAVFNEDIMKVLTMMTLTTTYTLSGGEDYEV</sequence>
<dbReference type="InterPro" id="IPR007863">
    <property type="entry name" value="Peptidase_M16_C"/>
</dbReference>
<keyword evidence="3" id="KW-1185">Reference proteome</keyword>
<dbReference type="Proteomes" id="UP000008558">
    <property type="component" value="Chromosome"/>
</dbReference>
<gene>
    <name evidence="2" type="ordered locus">ACL_0697</name>
</gene>
<dbReference type="AlphaFoldDB" id="A9NG33"/>
<dbReference type="KEGG" id="acl:ACL_0697"/>
<dbReference type="GeneID" id="41338861"/>
<dbReference type="Gene3D" id="3.30.830.10">
    <property type="entry name" value="Metalloenzyme, LuxS/M16 peptidase-like"/>
    <property type="match status" value="2"/>
</dbReference>
<name>A9NG33_ACHLI</name>
<proteinExistence type="predicted"/>
<evidence type="ECO:0000313" key="3">
    <source>
        <dbReference type="Proteomes" id="UP000008558"/>
    </source>
</evidence>
<dbReference type="SUPFAM" id="SSF63411">
    <property type="entry name" value="LuxS/MPP-like metallohydrolase"/>
    <property type="match status" value="2"/>
</dbReference>
<dbReference type="InterPro" id="IPR011249">
    <property type="entry name" value="Metalloenz_LuxS/M16"/>
</dbReference>
<dbReference type="STRING" id="441768.ACL_0697"/>
<evidence type="ECO:0000259" key="1">
    <source>
        <dbReference type="Pfam" id="PF05193"/>
    </source>
</evidence>
<dbReference type="OrthoDB" id="384472at2"/>
<dbReference type="EMBL" id="CP000896">
    <property type="protein sequence ID" value="ABX81313.1"/>
    <property type="molecule type" value="Genomic_DNA"/>
</dbReference>
<dbReference type="HOGENOM" id="CLU_052943_1_0_14"/>
<organism evidence="2 3">
    <name type="scientific">Acholeplasma laidlawii (strain PG-8A)</name>
    <dbReference type="NCBI Taxonomy" id="441768"/>
    <lineage>
        <taxon>Bacteria</taxon>
        <taxon>Bacillati</taxon>
        <taxon>Mycoplasmatota</taxon>
        <taxon>Mollicutes</taxon>
        <taxon>Acholeplasmatales</taxon>
        <taxon>Acholeplasmataceae</taxon>
        <taxon>Acholeplasma</taxon>
    </lineage>
</organism>
<dbReference type="Pfam" id="PF05193">
    <property type="entry name" value="Peptidase_M16_C"/>
    <property type="match status" value="1"/>
</dbReference>
<evidence type="ECO:0000313" key="2">
    <source>
        <dbReference type="EMBL" id="ABX81313.1"/>
    </source>
</evidence>
<dbReference type="eggNOG" id="COG0612">
    <property type="taxonomic scope" value="Bacteria"/>
</dbReference>
<protein>
    <submittedName>
        <fullName evidence="2">Peptidase M16 domain protein</fullName>
    </submittedName>
</protein>
<feature type="domain" description="Peptidase M16 C-terminal" evidence="1">
    <location>
        <begin position="165"/>
        <end position="335"/>
    </location>
</feature>
<accession>A9NG33</accession>
<dbReference type="GO" id="GO:0046872">
    <property type="term" value="F:metal ion binding"/>
    <property type="evidence" value="ECO:0007669"/>
    <property type="project" value="InterPro"/>
</dbReference>